<reference evidence="1" key="2">
    <citation type="journal article" date="2020" name="Nat. Commun.">
        <title>Large-scale genome sequencing of mycorrhizal fungi provides insights into the early evolution of symbiotic traits.</title>
        <authorList>
            <person name="Miyauchi S."/>
            <person name="Kiss E."/>
            <person name="Kuo A."/>
            <person name="Drula E."/>
            <person name="Kohler A."/>
            <person name="Sanchez-Garcia M."/>
            <person name="Morin E."/>
            <person name="Andreopoulos B."/>
            <person name="Barry K.W."/>
            <person name="Bonito G."/>
            <person name="Buee M."/>
            <person name="Carver A."/>
            <person name="Chen C."/>
            <person name="Cichocki N."/>
            <person name="Clum A."/>
            <person name="Culley D."/>
            <person name="Crous P.W."/>
            <person name="Fauchery L."/>
            <person name="Girlanda M."/>
            <person name="Hayes R.D."/>
            <person name="Keri Z."/>
            <person name="LaButti K."/>
            <person name="Lipzen A."/>
            <person name="Lombard V."/>
            <person name="Magnuson J."/>
            <person name="Maillard F."/>
            <person name="Murat C."/>
            <person name="Nolan M."/>
            <person name="Ohm R.A."/>
            <person name="Pangilinan J."/>
            <person name="Pereira M.F."/>
            <person name="Perotto S."/>
            <person name="Peter M."/>
            <person name="Pfister S."/>
            <person name="Riley R."/>
            <person name="Sitrit Y."/>
            <person name="Stielow J.B."/>
            <person name="Szollosi G."/>
            <person name="Zifcakova L."/>
            <person name="Stursova M."/>
            <person name="Spatafora J.W."/>
            <person name="Tedersoo L."/>
            <person name="Vaario L.M."/>
            <person name="Yamada A."/>
            <person name="Yan M."/>
            <person name="Wang P."/>
            <person name="Xu J."/>
            <person name="Bruns T."/>
            <person name="Baldrian P."/>
            <person name="Vilgalys R."/>
            <person name="Dunand C."/>
            <person name="Henrissat B."/>
            <person name="Grigoriev I.V."/>
            <person name="Hibbett D."/>
            <person name="Nagy L.G."/>
            <person name="Martin F.M."/>
        </authorList>
    </citation>
    <scope>NUCLEOTIDE SEQUENCE</scope>
    <source>
        <strain evidence="1">P2</strain>
    </source>
</reference>
<sequence length="151" mass="16669">MSAQPNLRHPLSAVFLLHVLLEAPLIVQGFWYPQSLPFLGMNNTTLVLVKLLNAISLGTCLTSLLCYSLPEFLPGKRAVAIGLSLYHTTVSTVLFQAPRFIPTTFGPQFEAYKLTPEVVWGILHGIVGLSFGFWWQATIGMAQNARNIKAQ</sequence>
<proteinExistence type="predicted"/>
<dbReference type="EMBL" id="MU117968">
    <property type="protein sequence ID" value="KAF9652611.1"/>
    <property type="molecule type" value="Genomic_DNA"/>
</dbReference>
<accession>A0ACB6ZSH3</accession>
<gene>
    <name evidence="1" type="ORF">BDM02DRAFT_3109188</name>
</gene>
<evidence type="ECO:0000313" key="2">
    <source>
        <dbReference type="Proteomes" id="UP000886501"/>
    </source>
</evidence>
<comment type="caution">
    <text evidence="1">The sequence shown here is derived from an EMBL/GenBank/DDBJ whole genome shotgun (WGS) entry which is preliminary data.</text>
</comment>
<name>A0ACB6ZSH3_THEGA</name>
<protein>
    <submittedName>
        <fullName evidence="1">Uncharacterized protein</fullName>
    </submittedName>
</protein>
<reference evidence="1" key="1">
    <citation type="submission" date="2019-10" db="EMBL/GenBank/DDBJ databases">
        <authorList>
            <consortium name="DOE Joint Genome Institute"/>
            <person name="Kuo A."/>
            <person name="Miyauchi S."/>
            <person name="Kiss E."/>
            <person name="Drula E."/>
            <person name="Kohler A."/>
            <person name="Sanchez-Garcia M."/>
            <person name="Andreopoulos B."/>
            <person name="Barry K.W."/>
            <person name="Bonito G."/>
            <person name="Buee M."/>
            <person name="Carver A."/>
            <person name="Chen C."/>
            <person name="Cichocki N."/>
            <person name="Clum A."/>
            <person name="Culley D."/>
            <person name="Crous P.W."/>
            <person name="Fauchery L."/>
            <person name="Girlanda M."/>
            <person name="Hayes R."/>
            <person name="Keri Z."/>
            <person name="Labutti K."/>
            <person name="Lipzen A."/>
            <person name="Lombard V."/>
            <person name="Magnuson J."/>
            <person name="Maillard F."/>
            <person name="Morin E."/>
            <person name="Murat C."/>
            <person name="Nolan M."/>
            <person name="Ohm R."/>
            <person name="Pangilinan J."/>
            <person name="Pereira M."/>
            <person name="Perotto S."/>
            <person name="Peter M."/>
            <person name="Riley R."/>
            <person name="Sitrit Y."/>
            <person name="Stielow B."/>
            <person name="Szollosi G."/>
            <person name="Zifcakova L."/>
            <person name="Stursova M."/>
            <person name="Spatafora J.W."/>
            <person name="Tedersoo L."/>
            <person name="Vaario L.-M."/>
            <person name="Yamada A."/>
            <person name="Yan M."/>
            <person name="Wang P."/>
            <person name="Xu J."/>
            <person name="Bruns T."/>
            <person name="Baldrian P."/>
            <person name="Vilgalys R."/>
            <person name="Henrissat B."/>
            <person name="Grigoriev I.V."/>
            <person name="Hibbett D."/>
            <person name="Nagy L.G."/>
            <person name="Martin F.M."/>
        </authorList>
    </citation>
    <scope>NUCLEOTIDE SEQUENCE</scope>
    <source>
        <strain evidence="1">P2</strain>
    </source>
</reference>
<keyword evidence="2" id="KW-1185">Reference proteome</keyword>
<evidence type="ECO:0000313" key="1">
    <source>
        <dbReference type="EMBL" id="KAF9652611.1"/>
    </source>
</evidence>
<dbReference type="Proteomes" id="UP000886501">
    <property type="component" value="Unassembled WGS sequence"/>
</dbReference>
<organism evidence="1 2">
    <name type="scientific">Thelephora ganbajun</name>
    <name type="common">Ganba fungus</name>
    <dbReference type="NCBI Taxonomy" id="370292"/>
    <lineage>
        <taxon>Eukaryota</taxon>
        <taxon>Fungi</taxon>
        <taxon>Dikarya</taxon>
        <taxon>Basidiomycota</taxon>
        <taxon>Agaricomycotina</taxon>
        <taxon>Agaricomycetes</taxon>
        <taxon>Thelephorales</taxon>
        <taxon>Thelephoraceae</taxon>
        <taxon>Thelephora</taxon>
    </lineage>
</organism>